<name>A0A833PCZ9_ACIBZ</name>
<dbReference type="Proteomes" id="UP000490535">
    <property type="component" value="Unassembled WGS sequence"/>
</dbReference>
<comment type="caution">
    <text evidence="1">The sequence shown here is derived from an EMBL/GenBank/DDBJ whole genome shotgun (WGS) entry which is preliminary data.</text>
</comment>
<proteinExistence type="predicted"/>
<organism evidence="1 2">
    <name type="scientific">Acinetobacter bereziniae</name>
    <name type="common">Acinetobacter genomosp. 10</name>
    <dbReference type="NCBI Taxonomy" id="106648"/>
    <lineage>
        <taxon>Bacteria</taxon>
        <taxon>Pseudomonadati</taxon>
        <taxon>Pseudomonadota</taxon>
        <taxon>Gammaproteobacteria</taxon>
        <taxon>Moraxellales</taxon>
        <taxon>Moraxellaceae</taxon>
        <taxon>Acinetobacter</taxon>
    </lineage>
</organism>
<accession>A0A833PCZ9</accession>
<dbReference type="EMBL" id="WNDP01000092">
    <property type="protein sequence ID" value="KAF1022351.1"/>
    <property type="molecule type" value="Genomic_DNA"/>
</dbReference>
<protein>
    <submittedName>
        <fullName evidence="1">Uncharacterized protein</fullName>
    </submittedName>
</protein>
<sequence>MSGEKRILLCSLSVIPKARQYFFIDCKNILDNKIHSNKQNSSNHLHQNLRKNLVGKLKQEFNILIFL</sequence>
<evidence type="ECO:0000313" key="1">
    <source>
        <dbReference type="EMBL" id="KAF1022351.1"/>
    </source>
</evidence>
<reference evidence="2" key="1">
    <citation type="journal article" date="2020" name="MBio">
        <title>Horizontal gene transfer to a defensive symbiont with a reduced genome amongst a multipartite beetle microbiome.</title>
        <authorList>
            <person name="Waterworth S.C."/>
            <person name="Florez L.V."/>
            <person name="Rees E.R."/>
            <person name="Hertweck C."/>
            <person name="Kaltenpoth M."/>
            <person name="Kwan J.C."/>
        </authorList>
    </citation>
    <scope>NUCLEOTIDE SEQUENCE [LARGE SCALE GENOMIC DNA]</scope>
</reference>
<gene>
    <name evidence="1" type="ORF">GAK29_03200</name>
</gene>
<dbReference type="AlphaFoldDB" id="A0A833PCZ9"/>
<evidence type="ECO:0000313" key="2">
    <source>
        <dbReference type="Proteomes" id="UP000490535"/>
    </source>
</evidence>